<dbReference type="EMBL" id="BEYU01000012">
    <property type="protein sequence ID" value="GBG25426.1"/>
    <property type="molecule type" value="Genomic_DNA"/>
</dbReference>
<gene>
    <name evidence="2" type="ORF">FCC1311_016442</name>
</gene>
<evidence type="ECO:0000259" key="1">
    <source>
        <dbReference type="PROSITE" id="PS50006"/>
    </source>
</evidence>
<sequence>MATSFACRVLSWRLDVPQKRAWVRAHVETDQQSPGHCRIVVSAERKARLGDELAKLLAADNDIARIRAAALVDADDSTDACTALLVSEEKADACVFVLRCTKSETMAHLLESLDVPAPASSLVDAVRSEIEAWTRAISDLDEARASPGNILKVCPLAQPSTRLQGNLLWTPLADSSPTALGRKYFAVTPTHLCMFGRDASGAPVSSLPLSQAEVELTDAVENAGTYSWRVQTPARRWTVVAGHGTVAQQWIEALAASGAKATAAQERLQRARSNALASIQTLEAILAREDVLAAFCRFANAQNRAEAVQLFLAMRSTDGFDESDFEALADQCSQPDLDNFLAIFQPHCEAWQSMVEEGEAARVVELARGVLQDDLESDLVSRFLNDFAFTSMRDAAEGELKRRAEVFFGDKVLYIDNESSKASTVRRCPLPQDRARILIGRDESCDVVLSCPKVSRFHCLLNINMDDTIAVTDLGSSQGTFVNGTQIEAIGLRSQDRVHVGTFSLYVGTEI</sequence>
<dbReference type="InterPro" id="IPR011993">
    <property type="entry name" value="PH-like_dom_sf"/>
</dbReference>
<organism evidence="2 3">
    <name type="scientific">Hondaea fermentalgiana</name>
    <dbReference type="NCBI Taxonomy" id="2315210"/>
    <lineage>
        <taxon>Eukaryota</taxon>
        <taxon>Sar</taxon>
        <taxon>Stramenopiles</taxon>
        <taxon>Bigyra</taxon>
        <taxon>Labyrinthulomycetes</taxon>
        <taxon>Thraustochytrida</taxon>
        <taxon>Thraustochytriidae</taxon>
        <taxon>Hondaea</taxon>
    </lineage>
</organism>
<dbReference type="InterPro" id="IPR050923">
    <property type="entry name" value="Cell_Proc_Reg/RNA_Proc"/>
</dbReference>
<keyword evidence="3" id="KW-1185">Reference proteome</keyword>
<dbReference type="CDD" id="cd00060">
    <property type="entry name" value="FHA"/>
    <property type="match status" value="1"/>
</dbReference>
<protein>
    <submittedName>
        <fullName evidence="2">Centrosomal protein of 170 kDa protein B</fullName>
    </submittedName>
</protein>
<dbReference type="Pfam" id="PF00498">
    <property type="entry name" value="FHA"/>
    <property type="match status" value="1"/>
</dbReference>
<comment type="caution">
    <text evidence="2">The sequence shown here is derived from an EMBL/GenBank/DDBJ whole genome shotgun (WGS) entry which is preliminary data.</text>
</comment>
<dbReference type="AlphaFoldDB" id="A0A2R5G316"/>
<dbReference type="SMART" id="SM00240">
    <property type="entry name" value="FHA"/>
    <property type="match status" value="1"/>
</dbReference>
<proteinExistence type="predicted"/>
<accession>A0A2R5G316</accession>
<dbReference type="Gene3D" id="2.30.29.30">
    <property type="entry name" value="Pleckstrin-homology domain (PH domain)/Phosphotyrosine-binding domain (PTB)"/>
    <property type="match status" value="1"/>
</dbReference>
<dbReference type="InterPro" id="IPR008984">
    <property type="entry name" value="SMAD_FHA_dom_sf"/>
</dbReference>
<dbReference type="OrthoDB" id="687730at2759"/>
<dbReference type="PANTHER" id="PTHR23308">
    <property type="entry name" value="NUCLEAR INHIBITOR OF PROTEIN PHOSPHATASE-1"/>
    <property type="match status" value="1"/>
</dbReference>
<feature type="domain" description="FHA" evidence="1">
    <location>
        <begin position="437"/>
        <end position="487"/>
    </location>
</feature>
<evidence type="ECO:0000313" key="2">
    <source>
        <dbReference type="EMBL" id="GBG25426.1"/>
    </source>
</evidence>
<dbReference type="PROSITE" id="PS50006">
    <property type="entry name" value="FHA_DOMAIN"/>
    <property type="match status" value="1"/>
</dbReference>
<reference evidence="2 3" key="1">
    <citation type="submission" date="2017-12" db="EMBL/GenBank/DDBJ databases">
        <title>Sequencing, de novo assembly and annotation of complete genome of a new Thraustochytrid species, strain FCC1311.</title>
        <authorList>
            <person name="Sedici K."/>
            <person name="Godart F."/>
            <person name="Aiese Cigliano R."/>
            <person name="Sanseverino W."/>
            <person name="Barakat M."/>
            <person name="Ortet P."/>
            <person name="Marechal E."/>
            <person name="Cagnac O."/>
            <person name="Amato A."/>
        </authorList>
    </citation>
    <scope>NUCLEOTIDE SEQUENCE [LARGE SCALE GENOMIC DNA]</scope>
</reference>
<dbReference type="SUPFAM" id="SSF50729">
    <property type="entry name" value="PH domain-like"/>
    <property type="match status" value="1"/>
</dbReference>
<dbReference type="Proteomes" id="UP000241890">
    <property type="component" value="Unassembled WGS sequence"/>
</dbReference>
<dbReference type="InterPro" id="IPR000253">
    <property type="entry name" value="FHA_dom"/>
</dbReference>
<dbReference type="Gene3D" id="2.60.200.20">
    <property type="match status" value="1"/>
</dbReference>
<evidence type="ECO:0000313" key="3">
    <source>
        <dbReference type="Proteomes" id="UP000241890"/>
    </source>
</evidence>
<dbReference type="InParanoid" id="A0A2R5G316"/>
<dbReference type="SUPFAM" id="SSF49879">
    <property type="entry name" value="SMAD/FHA domain"/>
    <property type="match status" value="1"/>
</dbReference>
<name>A0A2R5G316_9STRA</name>